<dbReference type="GO" id="GO:0005886">
    <property type="term" value="C:plasma membrane"/>
    <property type="evidence" value="ECO:0007669"/>
    <property type="project" value="UniProtKB-SubCell"/>
</dbReference>
<sequence>MSDLLSQDEIDALLDGVSGGAVATGGDEPPPSGAVVTYDFTQQDRIVRGRLPTLEMVNERFARFFRLGVFNVLRKTCEVSVLGVKMVKFAEYVHSLAVPSNLNLVRIKPLRGTALVVFEPRLVFTVIDNFFGGDGRFHARIEGRDFTATENRVIQIMLEELFGAMTEAWAPVLELQFEYQNSEINPQFANIVSPTETVVVSRFHVELDGGGGEIHLTLPYAMVEPIRTLLDAGVQSDRADRDDRWAEMLQEEVFDAEVDLSSLLLDVRLSLGEFLQLRPGDVIPVQLPELATVYAEDVPVFRGHYGQSGGRNAVRFHAQAGRREKRAAGENFKEKTPHEPVR</sequence>
<dbReference type="SUPFAM" id="SSF101801">
    <property type="entry name" value="Surface presentation of antigens (SPOA)"/>
    <property type="match status" value="1"/>
</dbReference>
<comment type="similarity">
    <text evidence="1 11">Belongs to the FliM family.</text>
</comment>
<dbReference type="PANTHER" id="PTHR30034:SF3">
    <property type="entry name" value="FLAGELLAR MOTOR SWITCH PROTEIN FLIM"/>
    <property type="match status" value="1"/>
</dbReference>
<keyword evidence="7 11" id="KW-0472">Membrane</keyword>
<dbReference type="Pfam" id="PF02154">
    <property type="entry name" value="FliM"/>
    <property type="match status" value="1"/>
</dbReference>
<evidence type="ECO:0000256" key="1">
    <source>
        <dbReference type="ARBA" id="ARBA00011049"/>
    </source>
</evidence>
<comment type="function">
    <text evidence="9 11">FliM is one of three proteins (FliG, FliN, FliM) that forms the rotor-mounted switch complex (C ring), located at the base of the basal body. This complex interacts with the CheY and CheZ chemotaxis proteins, in addition to contacting components of the motor that determine the direction of flagellar rotation.</text>
</comment>
<evidence type="ECO:0000259" key="13">
    <source>
        <dbReference type="Pfam" id="PF01052"/>
    </source>
</evidence>
<reference evidence="14 15" key="1">
    <citation type="journal article" date="2016" name="MBio">
        <title>Lateral Gene Transfer in a Heavy Metal-Contaminated-Groundwater Microbial Community.</title>
        <authorList>
            <person name="Hemme C.L."/>
            <person name="Green S.J."/>
            <person name="Rishishwar L."/>
            <person name="Prakash O."/>
            <person name="Pettenato A."/>
            <person name="Chakraborty R."/>
            <person name="Deutschbauer A.M."/>
            <person name="Van Nostrand J.D."/>
            <person name="Wu L."/>
            <person name="He Z."/>
            <person name="Jordan I.K."/>
            <person name="Hazen T.C."/>
            <person name="Arkin A.P."/>
            <person name="Kostka J.E."/>
            <person name="Zhou J."/>
        </authorList>
    </citation>
    <scope>NUCLEOTIDE SEQUENCE [LARGE SCALE GENOMIC DNA]</scope>
    <source>
        <strain evidence="14 15">FW104-T7</strain>
    </source>
</reference>
<dbReference type="GO" id="GO:0050918">
    <property type="term" value="P:positive chemotaxis"/>
    <property type="evidence" value="ECO:0007669"/>
    <property type="project" value="TreeGrafter"/>
</dbReference>
<gene>
    <name evidence="14" type="ORF">RHOFW104T7_12210</name>
</gene>
<dbReference type="InterPro" id="IPR001543">
    <property type="entry name" value="FliN-like_C"/>
</dbReference>
<evidence type="ECO:0000256" key="8">
    <source>
        <dbReference type="ARBA" id="ARBA00023143"/>
    </source>
</evidence>
<feature type="domain" description="Flagellar motor switch protein FliN-like C-terminal" evidence="13">
    <location>
        <begin position="252"/>
        <end position="316"/>
    </location>
</feature>
<evidence type="ECO:0000256" key="6">
    <source>
        <dbReference type="ARBA" id="ARBA00022779"/>
    </source>
</evidence>
<dbReference type="CDD" id="cd17908">
    <property type="entry name" value="FliM"/>
    <property type="match status" value="1"/>
</dbReference>
<dbReference type="NCBIfam" id="TIGR01397">
    <property type="entry name" value="fliM_switch"/>
    <property type="match status" value="1"/>
</dbReference>
<evidence type="ECO:0000256" key="7">
    <source>
        <dbReference type="ARBA" id="ARBA00023136"/>
    </source>
</evidence>
<keyword evidence="14" id="KW-0966">Cell projection</keyword>
<dbReference type="GO" id="GO:0009425">
    <property type="term" value="C:bacterial-type flagellum basal body"/>
    <property type="evidence" value="ECO:0007669"/>
    <property type="project" value="UniProtKB-SubCell"/>
</dbReference>
<evidence type="ECO:0000256" key="12">
    <source>
        <dbReference type="SAM" id="MobiDB-lite"/>
    </source>
</evidence>
<dbReference type="PIRSF" id="PIRSF002888">
    <property type="entry name" value="FliM"/>
    <property type="match status" value="1"/>
</dbReference>
<dbReference type="Proteomes" id="UP000076131">
    <property type="component" value="Unassembled WGS sequence"/>
</dbReference>
<keyword evidence="3 11" id="KW-1003">Cell membrane</keyword>
<dbReference type="RefSeq" id="WP_008439169.1">
    <property type="nucleotide sequence ID" value="NZ_LVJS01000040.1"/>
</dbReference>
<evidence type="ECO:0000256" key="11">
    <source>
        <dbReference type="PIRNR" id="PIRNR002888"/>
    </source>
</evidence>
<protein>
    <recommendedName>
        <fullName evidence="2 10">Flagellar motor switch protein FliM</fullName>
    </recommendedName>
</protein>
<dbReference type="InterPro" id="IPR036429">
    <property type="entry name" value="SpoA-like_sf"/>
</dbReference>
<evidence type="ECO:0000256" key="2">
    <source>
        <dbReference type="ARBA" id="ARBA00021898"/>
    </source>
</evidence>
<evidence type="ECO:0000256" key="9">
    <source>
        <dbReference type="ARBA" id="ARBA00025044"/>
    </source>
</evidence>
<dbReference type="SUPFAM" id="SSF103039">
    <property type="entry name" value="CheC-like"/>
    <property type="match status" value="1"/>
</dbReference>
<evidence type="ECO:0000313" key="14">
    <source>
        <dbReference type="EMBL" id="KZC23787.1"/>
    </source>
</evidence>
<dbReference type="Gene3D" id="3.40.1550.10">
    <property type="entry name" value="CheC-like"/>
    <property type="match status" value="1"/>
</dbReference>
<keyword evidence="15" id="KW-1185">Reference proteome</keyword>
<dbReference type="InterPro" id="IPR001689">
    <property type="entry name" value="Flag_FliM"/>
</dbReference>
<dbReference type="PRINTS" id="PR00955">
    <property type="entry name" value="FLGMOTORFLIM"/>
</dbReference>
<keyword evidence="14" id="KW-0969">Cilium</keyword>
<dbReference type="eggNOG" id="COG1868">
    <property type="taxonomic scope" value="Bacteria"/>
</dbReference>
<dbReference type="EMBL" id="LVJS01000040">
    <property type="protein sequence ID" value="KZC23787.1"/>
    <property type="molecule type" value="Genomic_DNA"/>
</dbReference>
<keyword evidence="14" id="KW-0282">Flagellum</keyword>
<dbReference type="AlphaFoldDB" id="A0A154QHY2"/>
<keyword evidence="4 11" id="KW-0145">Chemotaxis</keyword>
<name>A0A154QHY2_9GAMM</name>
<dbReference type="STRING" id="416169.RHOFW104T7_12210"/>
<dbReference type="GO" id="GO:0071978">
    <property type="term" value="P:bacterial-type flagellum-dependent swarming motility"/>
    <property type="evidence" value="ECO:0007669"/>
    <property type="project" value="TreeGrafter"/>
</dbReference>
<evidence type="ECO:0000313" key="15">
    <source>
        <dbReference type="Proteomes" id="UP000076131"/>
    </source>
</evidence>
<evidence type="ECO:0000256" key="5">
    <source>
        <dbReference type="ARBA" id="ARBA00022519"/>
    </source>
</evidence>
<dbReference type="Pfam" id="PF01052">
    <property type="entry name" value="FliMN_C"/>
    <property type="match status" value="1"/>
</dbReference>
<keyword evidence="5 11" id="KW-0997">Cell inner membrane</keyword>
<proteinExistence type="inferred from homology"/>
<evidence type="ECO:0000256" key="3">
    <source>
        <dbReference type="ARBA" id="ARBA00022475"/>
    </source>
</evidence>
<organism evidence="14 15">
    <name type="scientific">Rhodanobacter thiooxydans</name>
    <dbReference type="NCBI Taxonomy" id="416169"/>
    <lineage>
        <taxon>Bacteria</taxon>
        <taxon>Pseudomonadati</taxon>
        <taxon>Pseudomonadota</taxon>
        <taxon>Gammaproteobacteria</taxon>
        <taxon>Lysobacterales</taxon>
        <taxon>Rhodanobacteraceae</taxon>
        <taxon>Rhodanobacter</taxon>
    </lineage>
</organism>
<comment type="caution">
    <text evidence="14">The sequence shown here is derived from an EMBL/GenBank/DDBJ whole genome shotgun (WGS) entry which is preliminary data.</text>
</comment>
<comment type="subcellular location">
    <subcellularLocation>
        <location evidence="11">Cell inner membrane</location>
        <topology evidence="11">Peripheral membrane protein</topology>
    </subcellularLocation>
    <subcellularLocation>
        <location evidence="11">Bacterial flagellum basal body</location>
    </subcellularLocation>
</comment>
<dbReference type="GO" id="GO:0003774">
    <property type="term" value="F:cytoskeletal motor activity"/>
    <property type="evidence" value="ECO:0007669"/>
    <property type="project" value="InterPro"/>
</dbReference>
<accession>A0A154QHY2</accession>
<dbReference type="Gene3D" id="2.30.330.10">
    <property type="entry name" value="SpoA-like"/>
    <property type="match status" value="1"/>
</dbReference>
<feature type="compositionally biased region" description="Basic and acidic residues" evidence="12">
    <location>
        <begin position="326"/>
        <end position="342"/>
    </location>
</feature>
<feature type="region of interest" description="Disordered" evidence="12">
    <location>
        <begin position="323"/>
        <end position="342"/>
    </location>
</feature>
<evidence type="ECO:0000256" key="10">
    <source>
        <dbReference type="NCBIfam" id="TIGR01397"/>
    </source>
</evidence>
<keyword evidence="6 11" id="KW-0283">Flagellar rotation</keyword>
<dbReference type="PANTHER" id="PTHR30034">
    <property type="entry name" value="FLAGELLAR MOTOR SWITCH PROTEIN FLIM"/>
    <property type="match status" value="1"/>
</dbReference>
<keyword evidence="8 11" id="KW-0975">Bacterial flagellum</keyword>
<dbReference type="InterPro" id="IPR028976">
    <property type="entry name" value="CheC-like_sf"/>
</dbReference>
<evidence type="ECO:0000256" key="4">
    <source>
        <dbReference type="ARBA" id="ARBA00022500"/>
    </source>
</evidence>